<dbReference type="AlphaFoldDB" id="T0QWM7"/>
<dbReference type="VEuPathDB" id="FungiDB:SDRG_00362"/>
<sequence>MFKRKTAPPVAAHALAKAVAGPSASGPLPSLRPADCRVLLALIEHLTLFKAHKEKLFAHEGKASERKLLLRAFEEQLPPSNKLLKKLSSRSISCVVRQKLEMEHAPLVPYEAYPSMVRALFAPDASTSNATFLKTVQAELDKMPLEHTQVLHALLDLLHKVSTQLLLAEEPLLTHLGVHLVRPSEAPSDLSPSMDDRKLMARKLLSYYKALSFPRAKSLLHDEMVPVVPRLSSAPVSAVRRRSSSGRLAWSPLSLRHVSQLLWHIVHASDSKRDLFLSLSDGARIASLLAEANAAGYATYAPHEVAAAVKHVVQPLEALVPLEAFELHAKDETSLSEDDEKNERAVTAFIAALRGLSSSTRHVVRLLLLALTQAQGDGASIDLLSAAMAHTIFYELKHTVAVTGHDHQQLERAAIGVLKHAARIVQATRPRFTLFTTVLVLLAVRRMTRRHSPKSLPEEISTAFNTDPAFNALLCSRAPVLRKLFHAFCSTASPRRLDNTKLVELMGAMHLVPAFVSASSLLALRDAIQRDRSPANSDTKLHRKLKS</sequence>
<dbReference type="Gene3D" id="1.10.555.10">
    <property type="entry name" value="Rho GTPase activation protein"/>
    <property type="match status" value="1"/>
</dbReference>
<dbReference type="SUPFAM" id="SSF48350">
    <property type="entry name" value="GTPase activation domain, GAP"/>
    <property type="match status" value="1"/>
</dbReference>
<dbReference type="RefSeq" id="XP_008604057.1">
    <property type="nucleotide sequence ID" value="XM_008605835.1"/>
</dbReference>
<gene>
    <name evidence="2" type="ORF">SDRG_00362</name>
</gene>
<keyword evidence="3" id="KW-1185">Reference proteome</keyword>
<dbReference type="GO" id="GO:0007165">
    <property type="term" value="P:signal transduction"/>
    <property type="evidence" value="ECO:0007669"/>
    <property type="project" value="InterPro"/>
</dbReference>
<dbReference type="GeneID" id="19941089"/>
<reference evidence="2 3" key="1">
    <citation type="submission" date="2012-04" db="EMBL/GenBank/DDBJ databases">
        <title>The Genome Sequence of Saprolegnia declina VS20.</title>
        <authorList>
            <consortium name="The Broad Institute Genome Sequencing Platform"/>
            <person name="Russ C."/>
            <person name="Nusbaum C."/>
            <person name="Tyler B."/>
            <person name="van West P."/>
            <person name="Dieguez-Uribeondo J."/>
            <person name="de Bruijn I."/>
            <person name="Tripathy S."/>
            <person name="Jiang R."/>
            <person name="Young S.K."/>
            <person name="Zeng Q."/>
            <person name="Gargeya S."/>
            <person name="Fitzgerald M."/>
            <person name="Haas B."/>
            <person name="Abouelleil A."/>
            <person name="Alvarado L."/>
            <person name="Arachchi H.M."/>
            <person name="Berlin A."/>
            <person name="Chapman S.B."/>
            <person name="Goldberg J."/>
            <person name="Griggs A."/>
            <person name="Gujja S."/>
            <person name="Hansen M."/>
            <person name="Howarth C."/>
            <person name="Imamovic A."/>
            <person name="Larimer J."/>
            <person name="McCowen C."/>
            <person name="Montmayeur A."/>
            <person name="Murphy C."/>
            <person name="Neiman D."/>
            <person name="Pearson M."/>
            <person name="Priest M."/>
            <person name="Roberts A."/>
            <person name="Saif S."/>
            <person name="Shea T."/>
            <person name="Sisk P."/>
            <person name="Sykes S."/>
            <person name="Wortman J."/>
            <person name="Nusbaum C."/>
            <person name="Birren B."/>
        </authorList>
    </citation>
    <scope>NUCLEOTIDE SEQUENCE [LARGE SCALE GENOMIC DNA]</scope>
    <source>
        <strain evidence="2 3">VS20</strain>
    </source>
</reference>
<dbReference type="OMA" id="TGHDHQQ"/>
<dbReference type="PROSITE" id="PS50238">
    <property type="entry name" value="RHOGAP"/>
    <property type="match status" value="1"/>
</dbReference>
<protein>
    <recommendedName>
        <fullName evidence="1">Rho-GAP domain-containing protein</fullName>
    </recommendedName>
</protein>
<dbReference type="InParanoid" id="T0QWM7"/>
<name>T0QWM7_SAPDV</name>
<evidence type="ECO:0000313" key="3">
    <source>
        <dbReference type="Proteomes" id="UP000030762"/>
    </source>
</evidence>
<dbReference type="InterPro" id="IPR008936">
    <property type="entry name" value="Rho_GTPase_activation_prot"/>
</dbReference>
<feature type="domain" description="Rho-GAP" evidence="1">
    <location>
        <begin position="26"/>
        <end position="212"/>
    </location>
</feature>
<dbReference type="InterPro" id="IPR000198">
    <property type="entry name" value="RhoGAP_dom"/>
</dbReference>
<dbReference type="OrthoDB" id="79884at2759"/>
<proteinExistence type="predicted"/>
<evidence type="ECO:0000259" key="1">
    <source>
        <dbReference type="PROSITE" id="PS50238"/>
    </source>
</evidence>
<accession>T0QWM7</accession>
<dbReference type="Proteomes" id="UP000030762">
    <property type="component" value="Unassembled WGS sequence"/>
</dbReference>
<dbReference type="EMBL" id="JH767132">
    <property type="protein sequence ID" value="EQC42634.1"/>
    <property type="molecule type" value="Genomic_DNA"/>
</dbReference>
<evidence type="ECO:0000313" key="2">
    <source>
        <dbReference type="EMBL" id="EQC42634.1"/>
    </source>
</evidence>
<dbReference type="Pfam" id="PF00620">
    <property type="entry name" value="RhoGAP"/>
    <property type="match status" value="1"/>
</dbReference>
<organism evidence="2 3">
    <name type="scientific">Saprolegnia diclina (strain VS20)</name>
    <dbReference type="NCBI Taxonomy" id="1156394"/>
    <lineage>
        <taxon>Eukaryota</taxon>
        <taxon>Sar</taxon>
        <taxon>Stramenopiles</taxon>
        <taxon>Oomycota</taxon>
        <taxon>Saprolegniomycetes</taxon>
        <taxon>Saprolegniales</taxon>
        <taxon>Saprolegniaceae</taxon>
        <taxon>Saprolegnia</taxon>
    </lineage>
</organism>